<evidence type="ECO:0000256" key="2">
    <source>
        <dbReference type="SAM" id="SignalP"/>
    </source>
</evidence>
<dbReference type="PROSITE" id="PS50015">
    <property type="entry name" value="SAP_B"/>
    <property type="match status" value="1"/>
</dbReference>
<sequence>MNSVILCLALATVACAVSLRPTGFGRTVEVGAVVGRTVAEPVIGSTTAHPLVGRTVADLIVAKPKVICEACEKLVELAEKEGGDNVREYLGYAIDEVCDVSIFLKKICKKELERQVDRLVEVIERKEEPKKACEKAKLC</sequence>
<protein>
    <recommendedName>
        <fullName evidence="3">Saposin B-type domain-containing protein</fullName>
    </recommendedName>
</protein>
<dbReference type="InterPro" id="IPR008139">
    <property type="entry name" value="SaposinB_dom"/>
</dbReference>
<dbReference type="EMBL" id="CATQJA010002702">
    <property type="protein sequence ID" value="CAJ0585046.1"/>
    <property type="molecule type" value="Genomic_DNA"/>
</dbReference>
<dbReference type="Proteomes" id="UP001177023">
    <property type="component" value="Unassembled WGS sequence"/>
</dbReference>
<feature type="non-terminal residue" evidence="4">
    <location>
        <position position="139"/>
    </location>
</feature>
<evidence type="ECO:0000256" key="1">
    <source>
        <dbReference type="ARBA" id="ARBA00023157"/>
    </source>
</evidence>
<evidence type="ECO:0000313" key="5">
    <source>
        <dbReference type="Proteomes" id="UP001177023"/>
    </source>
</evidence>
<accession>A0AA36DD27</accession>
<evidence type="ECO:0000259" key="3">
    <source>
        <dbReference type="PROSITE" id="PS50015"/>
    </source>
</evidence>
<feature type="domain" description="Saposin B-type" evidence="3">
    <location>
        <begin position="64"/>
        <end position="139"/>
    </location>
</feature>
<dbReference type="InterPro" id="IPR011001">
    <property type="entry name" value="Saposin-like"/>
</dbReference>
<dbReference type="AlphaFoldDB" id="A0AA36DD27"/>
<dbReference type="SMART" id="SM00741">
    <property type="entry name" value="SapB"/>
    <property type="match status" value="1"/>
</dbReference>
<name>A0AA36DD27_9BILA</name>
<organism evidence="4 5">
    <name type="scientific">Mesorhabditis spiculigera</name>
    <dbReference type="NCBI Taxonomy" id="96644"/>
    <lineage>
        <taxon>Eukaryota</taxon>
        <taxon>Metazoa</taxon>
        <taxon>Ecdysozoa</taxon>
        <taxon>Nematoda</taxon>
        <taxon>Chromadorea</taxon>
        <taxon>Rhabditida</taxon>
        <taxon>Rhabditina</taxon>
        <taxon>Rhabditomorpha</taxon>
        <taxon>Rhabditoidea</taxon>
        <taxon>Rhabditidae</taxon>
        <taxon>Mesorhabditinae</taxon>
        <taxon>Mesorhabditis</taxon>
    </lineage>
</organism>
<gene>
    <name evidence="4" type="ORF">MSPICULIGERA_LOCUS23078</name>
</gene>
<comment type="caution">
    <text evidence="4">The sequence shown here is derived from an EMBL/GenBank/DDBJ whole genome shotgun (WGS) entry which is preliminary data.</text>
</comment>
<dbReference type="Gene3D" id="1.10.225.10">
    <property type="entry name" value="Saposin-like"/>
    <property type="match status" value="1"/>
</dbReference>
<proteinExistence type="predicted"/>
<dbReference type="SUPFAM" id="SSF47862">
    <property type="entry name" value="Saposin"/>
    <property type="match status" value="1"/>
</dbReference>
<evidence type="ECO:0000313" key="4">
    <source>
        <dbReference type="EMBL" id="CAJ0585046.1"/>
    </source>
</evidence>
<keyword evidence="5" id="KW-1185">Reference proteome</keyword>
<keyword evidence="2" id="KW-0732">Signal</keyword>
<feature type="chain" id="PRO_5041213622" description="Saposin B-type domain-containing protein" evidence="2">
    <location>
        <begin position="17"/>
        <end position="139"/>
    </location>
</feature>
<keyword evidence="1" id="KW-1015">Disulfide bond</keyword>
<feature type="signal peptide" evidence="2">
    <location>
        <begin position="1"/>
        <end position="16"/>
    </location>
</feature>
<reference evidence="4" key="1">
    <citation type="submission" date="2023-06" db="EMBL/GenBank/DDBJ databases">
        <authorList>
            <person name="Delattre M."/>
        </authorList>
    </citation>
    <scope>NUCLEOTIDE SEQUENCE</scope>
    <source>
        <strain evidence="4">AF72</strain>
    </source>
</reference>